<gene>
    <name evidence="2" type="ORF">GCM10007424_23750</name>
</gene>
<dbReference type="Proteomes" id="UP000615760">
    <property type="component" value="Unassembled WGS sequence"/>
</dbReference>
<dbReference type="EMBL" id="BMJE01000006">
    <property type="protein sequence ID" value="GGB82974.1"/>
    <property type="molecule type" value="Genomic_DNA"/>
</dbReference>
<reference evidence="3" key="1">
    <citation type="journal article" date="2019" name="Int. J. Syst. Evol. Microbiol.">
        <title>The Global Catalogue of Microorganisms (GCM) 10K type strain sequencing project: providing services to taxonomists for standard genome sequencing and annotation.</title>
        <authorList>
            <consortium name="The Broad Institute Genomics Platform"/>
            <consortium name="The Broad Institute Genome Sequencing Center for Infectious Disease"/>
            <person name="Wu L."/>
            <person name="Ma J."/>
        </authorList>
    </citation>
    <scope>NUCLEOTIDE SEQUENCE [LARGE SCALE GENOMIC DNA]</scope>
    <source>
        <strain evidence="3">CGMCC 1.15461</strain>
    </source>
</reference>
<dbReference type="InterPro" id="IPR043732">
    <property type="entry name" value="DUF5675"/>
</dbReference>
<comment type="caution">
    <text evidence="2">The sequence shown here is derived from an EMBL/GenBank/DDBJ whole genome shotgun (WGS) entry which is preliminary data.</text>
</comment>
<dbReference type="RefSeq" id="WP_188621523.1">
    <property type="nucleotide sequence ID" value="NZ_BMJE01000006.1"/>
</dbReference>
<protein>
    <recommendedName>
        <fullName evidence="1">DUF5675 domain-containing protein</fullName>
    </recommendedName>
</protein>
<name>A0ABQ1K2I7_9FLAO</name>
<evidence type="ECO:0000259" key="1">
    <source>
        <dbReference type="Pfam" id="PF18925"/>
    </source>
</evidence>
<evidence type="ECO:0000313" key="3">
    <source>
        <dbReference type="Proteomes" id="UP000615760"/>
    </source>
</evidence>
<accession>A0ABQ1K2I7</accession>
<feature type="domain" description="DUF5675" evidence="1">
    <location>
        <begin position="6"/>
        <end position="124"/>
    </location>
</feature>
<proteinExistence type="predicted"/>
<evidence type="ECO:0000313" key="2">
    <source>
        <dbReference type="EMBL" id="GGB82974.1"/>
    </source>
</evidence>
<keyword evidence="3" id="KW-1185">Reference proteome</keyword>
<organism evidence="2 3">
    <name type="scientific">Flavobacterium suaedae</name>
    <dbReference type="NCBI Taxonomy" id="1767027"/>
    <lineage>
        <taxon>Bacteria</taxon>
        <taxon>Pseudomonadati</taxon>
        <taxon>Bacteroidota</taxon>
        <taxon>Flavobacteriia</taxon>
        <taxon>Flavobacteriales</taxon>
        <taxon>Flavobacteriaceae</taxon>
        <taxon>Flavobacterium</taxon>
    </lineage>
</organism>
<sequence length="134" mass="15164">MMEAILKRQQSDDKQTLGTLEVFDKGRKVFECKTLELDWQNNKRRESCIPVGVYNVVTRTSAKYGLHYHVTNVPARSFILIHHGNYNKDILGCILVGSAHIDINGDGYKDVTNSRNTLKKLLKASPNGFTLTIQ</sequence>
<dbReference type="Pfam" id="PF18925">
    <property type="entry name" value="DUF5675"/>
    <property type="match status" value="1"/>
</dbReference>